<gene>
    <name evidence="2" type="ORF">ACFO3D_18765</name>
</gene>
<proteinExistence type="predicted"/>
<evidence type="ECO:0000313" key="2">
    <source>
        <dbReference type="EMBL" id="MFC4560202.1"/>
    </source>
</evidence>
<feature type="transmembrane region" description="Helical" evidence="1">
    <location>
        <begin position="6"/>
        <end position="23"/>
    </location>
</feature>
<sequence>MKKRNWLIFGSILVLFAVTLFVYQKITDNTYRGMTIIPEKHEDIPLFKGLEPTENEYVLDGNRWINIYEFYLKELPRLGWEMEYEGSALNDNERDNDWSGFHSGWRKEGFDGELSISAHYNQYEEQTEVTFDKTPIYDSTNWISQAPESICIYQSLSDEKCSEIKDEGKVQKIVGFINDAIDWKEEVLPREKSSVINIGDMDIKVHYEAEKEIYFQSENGTKLMKPEPDFFKLTNLSR</sequence>
<keyword evidence="1" id="KW-1133">Transmembrane helix</keyword>
<organism evidence="2 3">
    <name type="scientific">Virgibacillus kekensis</name>
    <dbReference type="NCBI Taxonomy" id="202261"/>
    <lineage>
        <taxon>Bacteria</taxon>
        <taxon>Bacillati</taxon>
        <taxon>Bacillota</taxon>
        <taxon>Bacilli</taxon>
        <taxon>Bacillales</taxon>
        <taxon>Bacillaceae</taxon>
        <taxon>Virgibacillus</taxon>
    </lineage>
</organism>
<keyword evidence="3" id="KW-1185">Reference proteome</keyword>
<name>A0ABV9DP38_9BACI</name>
<evidence type="ECO:0000256" key="1">
    <source>
        <dbReference type="SAM" id="Phobius"/>
    </source>
</evidence>
<protein>
    <submittedName>
        <fullName evidence="2">Uncharacterized protein</fullName>
    </submittedName>
</protein>
<accession>A0ABV9DP38</accession>
<reference evidence="3" key="1">
    <citation type="journal article" date="2019" name="Int. J. Syst. Evol. Microbiol.">
        <title>The Global Catalogue of Microorganisms (GCM) 10K type strain sequencing project: providing services to taxonomists for standard genome sequencing and annotation.</title>
        <authorList>
            <consortium name="The Broad Institute Genomics Platform"/>
            <consortium name="The Broad Institute Genome Sequencing Center for Infectious Disease"/>
            <person name="Wu L."/>
            <person name="Ma J."/>
        </authorList>
    </citation>
    <scope>NUCLEOTIDE SEQUENCE [LARGE SCALE GENOMIC DNA]</scope>
    <source>
        <strain evidence="3">CGMCC 4.7426</strain>
    </source>
</reference>
<dbReference type="EMBL" id="JBHSFU010000015">
    <property type="protein sequence ID" value="MFC4560202.1"/>
    <property type="molecule type" value="Genomic_DNA"/>
</dbReference>
<keyword evidence="1" id="KW-0472">Membrane</keyword>
<dbReference type="RefSeq" id="WP_390299880.1">
    <property type="nucleotide sequence ID" value="NZ_JBHSFU010000015.1"/>
</dbReference>
<evidence type="ECO:0000313" key="3">
    <source>
        <dbReference type="Proteomes" id="UP001595989"/>
    </source>
</evidence>
<keyword evidence="1" id="KW-0812">Transmembrane</keyword>
<comment type="caution">
    <text evidence="2">The sequence shown here is derived from an EMBL/GenBank/DDBJ whole genome shotgun (WGS) entry which is preliminary data.</text>
</comment>
<dbReference type="Proteomes" id="UP001595989">
    <property type="component" value="Unassembled WGS sequence"/>
</dbReference>